<sequence>MPPIATKIIAWKTCSAPSLIERLGMPGSLEDLGRYDALVYHRDGWTEPWAFPDKDGRMELVEPRSRIRAADLGIILDAAVFGRGVAWLPDWLIEEALGAGRLLQLLPDLPARHHDIHLLWPTATTLPARLQVAIAALTVNQR</sequence>
<accession>A0ABQ6CP83</accession>
<evidence type="ECO:0000313" key="3">
    <source>
        <dbReference type="EMBL" id="GLS21969.1"/>
    </source>
</evidence>
<protein>
    <recommendedName>
        <fullName evidence="2">LysR substrate-binding domain-containing protein</fullName>
    </recommendedName>
</protein>
<dbReference type="Pfam" id="PF03466">
    <property type="entry name" value="LysR_substrate"/>
    <property type="match status" value="1"/>
</dbReference>
<organism evidence="3 4">
    <name type="scientific">Labrys miyagiensis</name>
    <dbReference type="NCBI Taxonomy" id="346912"/>
    <lineage>
        <taxon>Bacteria</taxon>
        <taxon>Pseudomonadati</taxon>
        <taxon>Pseudomonadota</taxon>
        <taxon>Alphaproteobacteria</taxon>
        <taxon>Hyphomicrobiales</taxon>
        <taxon>Xanthobacteraceae</taxon>
        <taxon>Labrys</taxon>
    </lineage>
</organism>
<comment type="similarity">
    <text evidence="1">Belongs to the LysR transcriptional regulatory family.</text>
</comment>
<dbReference type="RefSeq" id="WP_284314958.1">
    <property type="nucleotide sequence ID" value="NZ_BSPC01000054.1"/>
</dbReference>
<reference evidence="4" key="1">
    <citation type="journal article" date="2019" name="Int. J. Syst. Evol. Microbiol.">
        <title>The Global Catalogue of Microorganisms (GCM) 10K type strain sequencing project: providing services to taxonomists for standard genome sequencing and annotation.</title>
        <authorList>
            <consortium name="The Broad Institute Genomics Platform"/>
            <consortium name="The Broad Institute Genome Sequencing Center for Infectious Disease"/>
            <person name="Wu L."/>
            <person name="Ma J."/>
        </authorList>
    </citation>
    <scope>NUCLEOTIDE SEQUENCE [LARGE SCALE GENOMIC DNA]</scope>
    <source>
        <strain evidence="4">NBRC 101365</strain>
    </source>
</reference>
<keyword evidence="4" id="KW-1185">Reference proteome</keyword>
<gene>
    <name evidence="3" type="ORF">GCM10007874_49860</name>
</gene>
<name>A0ABQ6CP83_9HYPH</name>
<dbReference type="InterPro" id="IPR005119">
    <property type="entry name" value="LysR_subst-bd"/>
</dbReference>
<evidence type="ECO:0000256" key="1">
    <source>
        <dbReference type="ARBA" id="ARBA00009437"/>
    </source>
</evidence>
<feature type="domain" description="LysR substrate-binding" evidence="2">
    <location>
        <begin position="16"/>
        <end position="137"/>
    </location>
</feature>
<dbReference type="Gene3D" id="3.40.190.290">
    <property type="match status" value="1"/>
</dbReference>
<dbReference type="InterPro" id="IPR058163">
    <property type="entry name" value="LysR-type_TF_proteobact-type"/>
</dbReference>
<dbReference type="PANTHER" id="PTHR30537:SF5">
    <property type="entry name" value="HTH-TYPE TRANSCRIPTIONAL ACTIVATOR TTDR-RELATED"/>
    <property type="match status" value="1"/>
</dbReference>
<dbReference type="Proteomes" id="UP001156882">
    <property type="component" value="Unassembled WGS sequence"/>
</dbReference>
<proteinExistence type="inferred from homology"/>
<evidence type="ECO:0000259" key="2">
    <source>
        <dbReference type="Pfam" id="PF03466"/>
    </source>
</evidence>
<dbReference type="PANTHER" id="PTHR30537">
    <property type="entry name" value="HTH-TYPE TRANSCRIPTIONAL REGULATOR"/>
    <property type="match status" value="1"/>
</dbReference>
<comment type="caution">
    <text evidence="3">The sequence shown here is derived from an EMBL/GenBank/DDBJ whole genome shotgun (WGS) entry which is preliminary data.</text>
</comment>
<dbReference type="SUPFAM" id="SSF53850">
    <property type="entry name" value="Periplasmic binding protein-like II"/>
    <property type="match status" value="1"/>
</dbReference>
<dbReference type="EMBL" id="BSPC01000054">
    <property type="protein sequence ID" value="GLS21969.1"/>
    <property type="molecule type" value="Genomic_DNA"/>
</dbReference>
<evidence type="ECO:0000313" key="4">
    <source>
        <dbReference type="Proteomes" id="UP001156882"/>
    </source>
</evidence>